<evidence type="ECO:0000313" key="2">
    <source>
        <dbReference type="EMBL" id="TFY87826.1"/>
    </source>
</evidence>
<name>A0A4Z0AM22_9PSED</name>
<feature type="transmembrane region" description="Helical" evidence="1">
    <location>
        <begin position="12"/>
        <end position="34"/>
    </location>
</feature>
<sequence length="141" mass="15423">MAVPVLNVTERLIPILRNCLLVGCLIYIAGSWFISPGTPDLDEVVLKHSLGNGASIYGARDGQGGATVGFSYRYYVHKNLSNDQEILTTLVSAHPFLKTEEPNVQVSEHEGVLRLDIQGRVYEYNSYALEGLGTVKVVMGL</sequence>
<dbReference type="EMBL" id="QUZU01000021">
    <property type="protein sequence ID" value="TFY87826.1"/>
    <property type="molecule type" value="Genomic_DNA"/>
</dbReference>
<dbReference type="AlphaFoldDB" id="A0A4Z0AM22"/>
<reference evidence="2 3" key="1">
    <citation type="journal article" date="2019" name="Syst. Appl. Microbiol.">
        <title>New species of pathogenic Pseudomonas isolated from citrus in Tunisia: Proposal of Pseudomonas kairouanensis sp. nov. and Pseudomonas nabeulensis sp. nov.</title>
        <authorList>
            <person name="Oueslati M."/>
            <person name="Mulet M."/>
            <person name="Gomila M."/>
            <person name="Berge O."/>
            <person name="Hajlaoui M.R."/>
            <person name="Lalucat J."/>
            <person name="Sadfi-Zouaoui N."/>
            <person name="Garcia-Valdes E."/>
        </authorList>
    </citation>
    <scope>NUCLEOTIDE SEQUENCE [LARGE SCALE GENOMIC DNA]</scope>
    <source>
        <strain evidence="2 3">KC12</strain>
    </source>
</reference>
<gene>
    <name evidence="2" type="ORF">DYL59_17460</name>
</gene>
<dbReference type="Proteomes" id="UP000297391">
    <property type="component" value="Unassembled WGS sequence"/>
</dbReference>
<accession>A0A4Z0AM22</accession>
<keyword evidence="1" id="KW-1133">Transmembrane helix</keyword>
<protein>
    <submittedName>
        <fullName evidence="2">Uncharacterized protein</fullName>
    </submittedName>
</protein>
<keyword evidence="1" id="KW-0472">Membrane</keyword>
<evidence type="ECO:0000313" key="3">
    <source>
        <dbReference type="Proteomes" id="UP000297391"/>
    </source>
</evidence>
<keyword evidence="3" id="KW-1185">Reference proteome</keyword>
<dbReference type="OrthoDB" id="6434310at2"/>
<dbReference type="RefSeq" id="WP_135290267.1">
    <property type="nucleotide sequence ID" value="NZ_QUZU01000021.1"/>
</dbReference>
<organism evidence="2 3">
    <name type="scientific">Pseudomonas kairouanensis</name>
    <dbReference type="NCBI Taxonomy" id="2293832"/>
    <lineage>
        <taxon>Bacteria</taxon>
        <taxon>Pseudomonadati</taxon>
        <taxon>Pseudomonadota</taxon>
        <taxon>Gammaproteobacteria</taxon>
        <taxon>Pseudomonadales</taxon>
        <taxon>Pseudomonadaceae</taxon>
        <taxon>Pseudomonas</taxon>
    </lineage>
</organism>
<proteinExistence type="predicted"/>
<keyword evidence="1" id="KW-0812">Transmembrane</keyword>
<evidence type="ECO:0000256" key="1">
    <source>
        <dbReference type="SAM" id="Phobius"/>
    </source>
</evidence>
<comment type="caution">
    <text evidence="2">The sequence shown here is derived from an EMBL/GenBank/DDBJ whole genome shotgun (WGS) entry which is preliminary data.</text>
</comment>